<name>A0A1U7XN52_NICSY</name>
<feature type="region of interest" description="Disordered" evidence="1">
    <location>
        <begin position="1"/>
        <end position="163"/>
    </location>
</feature>
<feature type="compositionally biased region" description="Low complexity" evidence="1">
    <location>
        <begin position="68"/>
        <end position="78"/>
    </location>
</feature>
<evidence type="ECO:0000313" key="3">
    <source>
        <dbReference type="RefSeq" id="XP_009792333.1"/>
    </source>
</evidence>
<dbReference type="RefSeq" id="XP_009792333.1">
    <property type="nucleotide sequence ID" value="XM_009794031.1"/>
</dbReference>
<evidence type="ECO:0000313" key="2">
    <source>
        <dbReference type="Proteomes" id="UP000189701"/>
    </source>
</evidence>
<reference evidence="3" key="2">
    <citation type="submission" date="2025-08" db="UniProtKB">
        <authorList>
            <consortium name="RefSeq"/>
        </authorList>
    </citation>
    <scope>IDENTIFICATION</scope>
    <source>
        <tissue evidence="3">Leaf</tissue>
    </source>
</reference>
<evidence type="ECO:0000256" key="1">
    <source>
        <dbReference type="SAM" id="MobiDB-lite"/>
    </source>
</evidence>
<protein>
    <submittedName>
        <fullName evidence="3">Uncharacterized protein</fullName>
    </submittedName>
</protein>
<organism evidence="2 3">
    <name type="scientific">Nicotiana sylvestris</name>
    <name type="common">Wood tobacco</name>
    <name type="synonym">South American tobacco</name>
    <dbReference type="NCBI Taxonomy" id="4096"/>
    <lineage>
        <taxon>Eukaryota</taxon>
        <taxon>Viridiplantae</taxon>
        <taxon>Streptophyta</taxon>
        <taxon>Embryophyta</taxon>
        <taxon>Tracheophyta</taxon>
        <taxon>Spermatophyta</taxon>
        <taxon>Magnoliopsida</taxon>
        <taxon>eudicotyledons</taxon>
        <taxon>Gunneridae</taxon>
        <taxon>Pentapetalae</taxon>
        <taxon>asterids</taxon>
        <taxon>lamiids</taxon>
        <taxon>Solanales</taxon>
        <taxon>Solanaceae</taxon>
        <taxon>Nicotianoideae</taxon>
        <taxon>Nicotianeae</taxon>
        <taxon>Nicotiana</taxon>
    </lineage>
</organism>
<feature type="compositionally biased region" description="Basic and acidic residues" evidence="1">
    <location>
        <begin position="154"/>
        <end position="163"/>
    </location>
</feature>
<keyword evidence="2" id="KW-1185">Reference proteome</keyword>
<dbReference type="AlphaFoldDB" id="A0A1U7XN52"/>
<dbReference type="Proteomes" id="UP000189701">
    <property type="component" value="Unplaced"/>
</dbReference>
<proteinExistence type="predicted"/>
<feature type="compositionally biased region" description="Basic and acidic residues" evidence="1">
    <location>
        <begin position="87"/>
        <end position="100"/>
    </location>
</feature>
<reference evidence="2" key="1">
    <citation type="journal article" date="2013" name="Genome Biol.">
        <title>Reference genomes and transcriptomes of Nicotiana sylvestris and Nicotiana tomentosiformis.</title>
        <authorList>
            <person name="Sierro N."/>
            <person name="Battey J.N."/>
            <person name="Ouadi S."/>
            <person name="Bovet L."/>
            <person name="Goepfert S."/>
            <person name="Bakaher N."/>
            <person name="Peitsch M.C."/>
            <person name="Ivanov N.V."/>
        </authorList>
    </citation>
    <scope>NUCLEOTIDE SEQUENCE [LARGE SCALE GENOMIC DNA]</scope>
</reference>
<gene>
    <name evidence="3" type="primary">LOC104239402</name>
</gene>
<accession>A0A1U7XN52</accession>
<feature type="compositionally biased region" description="Basic and acidic residues" evidence="1">
    <location>
        <begin position="49"/>
        <end position="58"/>
    </location>
</feature>
<sequence>MTNPQDNPGTPPHPTPSESSTPHPPSTTPQPRLRRVKMLARKTVASDALSKKLNEKLRAIQAQDSDSDSNSESYKSASGGEGPGSSDSEKAQKSPSKGDEPGSLVEETLTDLLKKVGASYNPKKRRTPTPKVPVLLNLPRNERLPPQQLLKLSCQREEPQEAG</sequence>